<dbReference type="Proteomes" id="UP001596390">
    <property type="component" value="Unassembled WGS sequence"/>
</dbReference>
<proteinExistence type="predicted"/>
<feature type="transmembrane region" description="Helical" evidence="1">
    <location>
        <begin position="29"/>
        <end position="49"/>
    </location>
</feature>
<sequence>MRDTLGLTGLVGVALLVLAVGLLTAYDPVVGGGIALLLAGLGLIAKGVADSAMRTFGLK</sequence>
<comment type="caution">
    <text evidence="2">The sequence shown here is derived from an EMBL/GenBank/DDBJ whole genome shotgun (WGS) entry which is preliminary data.</text>
</comment>
<dbReference type="RefSeq" id="WP_267662489.1">
    <property type="nucleotide sequence ID" value="NZ_JAODIX010000003.1"/>
</dbReference>
<evidence type="ECO:0008006" key="4">
    <source>
        <dbReference type="Google" id="ProtNLM"/>
    </source>
</evidence>
<dbReference type="EMBL" id="JBHSZZ010000003">
    <property type="protein sequence ID" value="MFC7185505.1"/>
    <property type="molecule type" value="Genomic_DNA"/>
</dbReference>
<organism evidence="2 3">
    <name type="scientific">Halorubrum yunnanense</name>
    <dbReference type="NCBI Taxonomy" id="1526162"/>
    <lineage>
        <taxon>Archaea</taxon>
        <taxon>Methanobacteriati</taxon>
        <taxon>Methanobacteriota</taxon>
        <taxon>Stenosarchaea group</taxon>
        <taxon>Halobacteria</taxon>
        <taxon>Halobacteriales</taxon>
        <taxon>Haloferacaceae</taxon>
        <taxon>Halorubrum</taxon>
    </lineage>
</organism>
<name>A0ABD5YGI5_9EURY</name>
<gene>
    <name evidence="2" type="ORF">ACFQMK_01035</name>
</gene>
<keyword evidence="1" id="KW-1133">Transmembrane helix</keyword>
<keyword evidence="3" id="KW-1185">Reference proteome</keyword>
<dbReference type="Pfam" id="PF24282">
    <property type="entry name" value="DUF7470"/>
    <property type="match status" value="1"/>
</dbReference>
<protein>
    <recommendedName>
        <fullName evidence="4">Major facilitator superfamily (MFS) profile domain-containing protein</fullName>
    </recommendedName>
</protein>
<reference evidence="2 3" key="1">
    <citation type="journal article" date="2019" name="Int. J. Syst. Evol. Microbiol.">
        <title>The Global Catalogue of Microorganisms (GCM) 10K type strain sequencing project: providing services to taxonomists for standard genome sequencing and annotation.</title>
        <authorList>
            <consortium name="The Broad Institute Genomics Platform"/>
            <consortium name="The Broad Institute Genome Sequencing Center for Infectious Disease"/>
            <person name="Wu L."/>
            <person name="Ma J."/>
        </authorList>
    </citation>
    <scope>NUCLEOTIDE SEQUENCE [LARGE SCALE GENOMIC DNA]</scope>
    <source>
        <strain evidence="2 3">Q85</strain>
    </source>
</reference>
<dbReference type="InterPro" id="IPR055893">
    <property type="entry name" value="DUF7470"/>
</dbReference>
<evidence type="ECO:0000256" key="1">
    <source>
        <dbReference type="SAM" id="Phobius"/>
    </source>
</evidence>
<accession>A0ABD5YGI5</accession>
<evidence type="ECO:0000313" key="3">
    <source>
        <dbReference type="Proteomes" id="UP001596390"/>
    </source>
</evidence>
<dbReference type="AlphaFoldDB" id="A0ABD5YGI5"/>
<keyword evidence="1" id="KW-0812">Transmembrane</keyword>
<keyword evidence="1" id="KW-0472">Membrane</keyword>
<evidence type="ECO:0000313" key="2">
    <source>
        <dbReference type="EMBL" id="MFC7185505.1"/>
    </source>
</evidence>